<dbReference type="Proteomes" id="UP001605036">
    <property type="component" value="Unassembled WGS sequence"/>
</dbReference>
<organism evidence="1 2">
    <name type="scientific">Riccia fluitans</name>
    <dbReference type="NCBI Taxonomy" id="41844"/>
    <lineage>
        <taxon>Eukaryota</taxon>
        <taxon>Viridiplantae</taxon>
        <taxon>Streptophyta</taxon>
        <taxon>Embryophyta</taxon>
        <taxon>Marchantiophyta</taxon>
        <taxon>Marchantiopsida</taxon>
        <taxon>Marchantiidae</taxon>
        <taxon>Marchantiales</taxon>
        <taxon>Ricciaceae</taxon>
        <taxon>Riccia</taxon>
    </lineage>
</organism>
<protein>
    <submittedName>
        <fullName evidence="1">Uncharacterized protein</fullName>
    </submittedName>
</protein>
<comment type="caution">
    <text evidence="1">The sequence shown here is derived from an EMBL/GenBank/DDBJ whole genome shotgun (WGS) entry which is preliminary data.</text>
</comment>
<sequence length="96" mass="11181">MPAEQAVQGKDIIHWTRSSTNQSVEVNVGIEDRPKVVRIGATLSPPERQQYVNLLREFEDVLAANYRDMKDIPPEIAEHRIDLLPNTRLIRSQRYW</sequence>
<evidence type="ECO:0000313" key="1">
    <source>
        <dbReference type="EMBL" id="KAL2624313.1"/>
    </source>
</evidence>
<evidence type="ECO:0000313" key="2">
    <source>
        <dbReference type="Proteomes" id="UP001605036"/>
    </source>
</evidence>
<proteinExistence type="predicted"/>
<dbReference type="EMBL" id="JBHFFA010000005">
    <property type="protein sequence ID" value="KAL2624313.1"/>
    <property type="molecule type" value="Genomic_DNA"/>
</dbReference>
<reference evidence="1 2" key="1">
    <citation type="submission" date="2024-09" db="EMBL/GenBank/DDBJ databases">
        <title>Chromosome-scale assembly of Riccia fluitans.</title>
        <authorList>
            <person name="Paukszto L."/>
            <person name="Sawicki J."/>
            <person name="Karawczyk K."/>
            <person name="Piernik-Szablinska J."/>
            <person name="Szczecinska M."/>
            <person name="Mazdziarz M."/>
        </authorList>
    </citation>
    <scope>NUCLEOTIDE SEQUENCE [LARGE SCALE GENOMIC DNA]</scope>
    <source>
        <strain evidence="1">Rf_01</strain>
        <tissue evidence="1">Aerial parts of the thallus</tissue>
    </source>
</reference>
<accession>A0ABD1YC15</accession>
<dbReference type="AlphaFoldDB" id="A0ABD1YC15"/>
<keyword evidence="2" id="KW-1185">Reference proteome</keyword>
<gene>
    <name evidence="1" type="ORF">R1flu_008558</name>
</gene>
<name>A0ABD1YC15_9MARC</name>